<organism evidence="2 3">
    <name type="scientific">Streptomyces gobitricini</name>
    <dbReference type="NCBI Taxonomy" id="68211"/>
    <lineage>
        <taxon>Bacteria</taxon>
        <taxon>Bacillati</taxon>
        <taxon>Actinomycetota</taxon>
        <taxon>Actinomycetes</taxon>
        <taxon>Kitasatosporales</taxon>
        <taxon>Streptomycetaceae</taxon>
        <taxon>Streptomyces</taxon>
    </lineage>
</organism>
<protein>
    <recommendedName>
        <fullName evidence="4">Phosphatidate cytidylyltransferase</fullName>
    </recommendedName>
</protein>
<keyword evidence="1" id="KW-0812">Transmembrane</keyword>
<evidence type="ECO:0008006" key="4">
    <source>
        <dbReference type="Google" id="ProtNLM"/>
    </source>
</evidence>
<accession>A0ABN3MGU8</accession>
<reference evidence="2 3" key="1">
    <citation type="journal article" date="2019" name="Int. J. Syst. Evol. Microbiol.">
        <title>The Global Catalogue of Microorganisms (GCM) 10K type strain sequencing project: providing services to taxonomists for standard genome sequencing and annotation.</title>
        <authorList>
            <consortium name="The Broad Institute Genomics Platform"/>
            <consortium name="The Broad Institute Genome Sequencing Center for Infectious Disease"/>
            <person name="Wu L."/>
            <person name="Ma J."/>
        </authorList>
    </citation>
    <scope>NUCLEOTIDE SEQUENCE [LARGE SCALE GENOMIC DNA]</scope>
    <source>
        <strain evidence="2 3">JCM 5062</strain>
    </source>
</reference>
<feature type="transmembrane region" description="Helical" evidence="1">
    <location>
        <begin position="34"/>
        <end position="52"/>
    </location>
</feature>
<evidence type="ECO:0000313" key="2">
    <source>
        <dbReference type="EMBL" id="GAA2499927.1"/>
    </source>
</evidence>
<dbReference type="RefSeq" id="WP_344362118.1">
    <property type="nucleotide sequence ID" value="NZ_BAAASR010000018.1"/>
</dbReference>
<gene>
    <name evidence="2" type="ORF">GCM10010393_35440</name>
</gene>
<keyword evidence="1" id="KW-1133">Transmembrane helix</keyword>
<comment type="caution">
    <text evidence="2">The sequence shown here is derived from an EMBL/GenBank/DDBJ whole genome shotgun (WGS) entry which is preliminary data.</text>
</comment>
<evidence type="ECO:0000313" key="3">
    <source>
        <dbReference type="Proteomes" id="UP001499942"/>
    </source>
</evidence>
<proteinExistence type="predicted"/>
<evidence type="ECO:0000256" key="1">
    <source>
        <dbReference type="SAM" id="Phobius"/>
    </source>
</evidence>
<sequence>MGAIYDRGPRRLAAGLMLLAVALAAAGALVDSLWLLGFGAWALIVAVLIELLR</sequence>
<dbReference type="Proteomes" id="UP001499942">
    <property type="component" value="Unassembled WGS sequence"/>
</dbReference>
<name>A0ABN3MGU8_9ACTN</name>
<keyword evidence="1" id="KW-0472">Membrane</keyword>
<keyword evidence="3" id="KW-1185">Reference proteome</keyword>
<dbReference type="EMBL" id="BAAASR010000018">
    <property type="protein sequence ID" value="GAA2499927.1"/>
    <property type="molecule type" value="Genomic_DNA"/>
</dbReference>